<dbReference type="AlphaFoldDB" id="A0A061QN62"/>
<protein>
    <submittedName>
        <fullName evidence="1">Uncharacterized protein</fullName>
    </submittedName>
</protein>
<feature type="non-terminal residue" evidence="1">
    <location>
        <position position="1"/>
    </location>
</feature>
<accession>A0A061QN62</accession>
<reference evidence="1" key="1">
    <citation type="submission" date="2014-05" db="EMBL/GenBank/DDBJ databases">
        <title>The transcriptome of the halophilic microalga Tetraselmis sp. GSL018 isolated from the Great Salt Lake, Utah.</title>
        <authorList>
            <person name="Jinkerson R.E."/>
            <person name="D'Adamo S."/>
            <person name="Posewitz M.C."/>
        </authorList>
    </citation>
    <scope>NUCLEOTIDE SEQUENCE</scope>
    <source>
        <strain evidence="1">GSL018</strain>
    </source>
</reference>
<proteinExistence type="predicted"/>
<dbReference type="EMBL" id="GBEZ01024964">
    <property type="protein sequence ID" value="JAC62077.1"/>
    <property type="molecule type" value="Transcribed_RNA"/>
</dbReference>
<name>A0A061QN62_9CHLO</name>
<evidence type="ECO:0000313" key="1">
    <source>
        <dbReference type="EMBL" id="JAC62077.1"/>
    </source>
</evidence>
<sequence>LASVSPSAHFFCARGVIVPCTAGHKQQKHHFSGLARKPLESVEGGSRCSHFSQKWIHGQPTVSC</sequence>
<gene>
    <name evidence="1" type="ORF">TSPGSL018_24343</name>
</gene>
<organism evidence="1">
    <name type="scientific">Tetraselmis sp. GSL018</name>
    <dbReference type="NCBI Taxonomy" id="582737"/>
    <lineage>
        <taxon>Eukaryota</taxon>
        <taxon>Viridiplantae</taxon>
        <taxon>Chlorophyta</taxon>
        <taxon>core chlorophytes</taxon>
        <taxon>Chlorodendrophyceae</taxon>
        <taxon>Chlorodendrales</taxon>
        <taxon>Chlorodendraceae</taxon>
        <taxon>Tetraselmis</taxon>
    </lineage>
</organism>